<comment type="cofactor">
    <cofactor evidence="1">
        <name>Mn(2+)</name>
        <dbReference type="ChEBI" id="CHEBI:29035"/>
    </cofactor>
</comment>
<evidence type="ECO:0000256" key="13">
    <source>
        <dbReference type="ARBA" id="ARBA00023034"/>
    </source>
</evidence>
<sequence length="927" mass="106398">MEYKMPPGRNRMMNRLARNHLWLLIGCFLLLLIVSSLLCHYYLSDVSSFSVGPVHRSRSKLDHSDDLDHLKSSDLKGQIEELRAIKASVNNELRQLEGKRQQLQVEISKFHIQAESFREEQDSMEKELKQTKLSLEQLKLEQEEIANHFMPVLKAPEKILSSESITDTLSPPKFSSLCRMHSCFDYSRCSLLSGFPVFVYDTSNYFSLLLIDKFIKESVSSAFKSNPYVTTDPLEACVFVVLLGENAAGLNDKDLEQLLTNLPHWNGDGRNHILVNLPRTEKTFDMFGGIRTGRAIIAQSSFVETVFREKFDIVLPPSFSRSDGDSWDELSPLSPIRRKYFASFMGQFWSADNKVFDMNTNLNLPSETFQGRQLHLANDAEELIILETVIVQNLKHMKFTSKDNVFLQFVCDNNMALGFKGEWGLCADGSKRSDILKQSTFALIISPANFSIISTTVFQARLYESLKNGAIPVIIGDYTELPFSEILDWRRAVIALPKPRITELHFFLRTLSDNNIAEYKRHGRMMWETYFGTSKKIITTLLSVLRTRLQIPPIPIADEPSPGVFNTSFVPLTFEPASQGLETDELLGPVEAPFASVKFRENFTSYIHLENYNHPGDPFHLYPFTPFEKVLPSEAKFLGSGYGFRPINKGEGGSGKEFSESLGGDLPREQFTVVMLTYEREAVMISAVQRLKGLPYLNKVIVIWNNPSPPSADLRWPNIRVPVHVIKAAKNSLNNRFLPFDAIETEAILSIDDDAHLRHDEIVFGFRVWREERDRIVGFPGRFHAWDLKNKSWLYNSNYSCELSMVLTGAAFFHKYYAYLYSYVMPQAIRNKVDEYMNCEDIAMNFLVSHITRKPPVKVTSRWTFRCPGCPQTLSNDSSHFEERHHCINFFVTVYGYMPLLYTQFRVDSVLFKTRIPHDKQKCFKFI</sequence>
<evidence type="ECO:0000256" key="3">
    <source>
        <dbReference type="ARBA" id="ARBA00004648"/>
    </source>
</evidence>
<evidence type="ECO:0000256" key="10">
    <source>
        <dbReference type="ARBA" id="ARBA00022824"/>
    </source>
</evidence>
<evidence type="ECO:0000256" key="21">
    <source>
        <dbReference type="SAM" id="Phobius"/>
    </source>
</evidence>
<organism evidence="24 25">
    <name type="scientific">Potamilus streckersoni</name>
    <dbReference type="NCBI Taxonomy" id="2493646"/>
    <lineage>
        <taxon>Eukaryota</taxon>
        <taxon>Metazoa</taxon>
        <taxon>Spiralia</taxon>
        <taxon>Lophotrochozoa</taxon>
        <taxon>Mollusca</taxon>
        <taxon>Bivalvia</taxon>
        <taxon>Autobranchia</taxon>
        <taxon>Heteroconchia</taxon>
        <taxon>Palaeoheterodonta</taxon>
        <taxon>Unionida</taxon>
        <taxon>Unionoidea</taxon>
        <taxon>Unionidae</taxon>
        <taxon>Ambleminae</taxon>
        <taxon>Lampsilini</taxon>
        <taxon>Potamilus</taxon>
    </lineage>
</organism>
<keyword evidence="25" id="KW-1185">Reference proteome</keyword>
<dbReference type="InterPro" id="IPR015338">
    <property type="entry name" value="GT64_dom"/>
</dbReference>
<keyword evidence="12 21" id="KW-1133">Transmembrane helix</keyword>
<comment type="pathway">
    <text evidence="4">Glycan metabolism; heparan sulfate biosynthesis.</text>
</comment>
<dbReference type="SUPFAM" id="SSF53448">
    <property type="entry name" value="Nucleotide-diphospho-sugar transferases"/>
    <property type="match status" value="1"/>
</dbReference>
<reference evidence="24" key="2">
    <citation type="journal article" date="2021" name="Genome Biol. Evol.">
        <title>Developing a high-quality reference genome for a parasitic bivalve with doubly uniparental inheritance (Bivalvia: Unionida).</title>
        <authorList>
            <person name="Smith C.H."/>
        </authorList>
    </citation>
    <scope>NUCLEOTIDE SEQUENCE</scope>
    <source>
        <strain evidence="24">CHS0354</strain>
        <tissue evidence="24">Mantle</tissue>
    </source>
</reference>
<dbReference type="PANTHER" id="PTHR48261">
    <property type="entry name" value="ACETYLGLUCOSAMINYLTRANSFERASE"/>
    <property type="match status" value="1"/>
</dbReference>
<evidence type="ECO:0000256" key="1">
    <source>
        <dbReference type="ARBA" id="ARBA00001936"/>
    </source>
</evidence>
<keyword evidence="9" id="KW-0479">Metal-binding</keyword>
<dbReference type="AlphaFoldDB" id="A0AAE0SRQ4"/>
<dbReference type="InterPro" id="IPR029044">
    <property type="entry name" value="Nucleotide-diphossugar_trans"/>
</dbReference>
<evidence type="ECO:0000313" key="25">
    <source>
        <dbReference type="Proteomes" id="UP001195483"/>
    </source>
</evidence>
<keyword evidence="13" id="KW-0333">Golgi apparatus</keyword>
<evidence type="ECO:0000256" key="6">
    <source>
        <dbReference type="ARBA" id="ARBA00022676"/>
    </source>
</evidence>
<dbReference type="Gene3D" id="3.90.550.10">
    <property type="entry name" value="Spore Coat Polysaccharide Biosynthesis Protein SpsA, Chain A"/>
    <property type="match status" value="1"/>
</dbReference>
<protein>
    <recommendedName>
        <fullName evidence="19">glucuronosyl-galactosyl-proteoglycan 4-alpha-N-acetylglucosaminyltransferase</fullName>
        <ecNumber evidence="19">2.4.1.223</ecNumber>
    </recommendedName>
</protein>
<dbReference type="Proteomes" id="UP001195483">
    <property type="component" value="Unassembled WGS sequence"/>
</dbReference>
<evidence type="ECO:0000256" key="17">
    <source>
        <dbReference type="ARBA" id="ARBA00023211"/>
    </source>
</evidence>
<dbReference type="PANTHER" id="PTHR48261:SF4">
    <property type="entry name" value="EXOSTOSIN LIKE GLYCOSYLTRANSFERASE 3"/>
    <property type="match status" value="1"/>
</dbReference>
<evidence type="ECO:0000256" key="14">
    <source>
        <dbReference type="ARBA" id="ARBA00023136"/>
    </source>
</evidence>
<keyword evidence="15" id="KW-1015">Disulfide bond</keyword>
<evidence type="ECO:0000256" key="4">
    <source>
        <dbReference type="ARBA" id="ARBA00005093"/>
    </source>
</evidence>
<comment type="catalytic activity">
    <reaction evidence="18">
        <text>3-O-(beta-D-GlcA-(1-&gt;3)-beta-D-Gal-(1-&gt;3)-beta-D-Gal-(1-&gt;4)-beta-D-Xyl)-L-seryl-[protein] + UDP-N-acetyl-alpha-D-glucosamine = 3-O-(alpha-D-GlcNAc-(1-&gt;4)-beta-D-GlcA-(1-&gt;3)-beta-D-Gal-(1-&gt;3)-beta-D-Gal-(1-&gt;4)-beta-D-Xyl)-L-seryl-[protein] + UDP + H(+)</text>
        <dbReference type="Rhea" id="RHEA:16221"/>
        <dbReference type="Rhea" id="RHEA-COMP:12573"/>
        <dbReference type="Rhea" id="RHEA-COMP:12574"/>
        <dbReference type="ChEBI" id="CHEBI:15378"/>
        <dbReference type="ChEBI" id="CHEBI:57705"/>
        <dbReference type="ChEBI" id="CHEBI:58223"/>
        <dbReference type="ChEBI" id="CHEBI:132093"/>
        <dbReference type="ChEBI" id="CHEBI:132104"/>
        <dbReference type="EC" id="2.4.1.223"/>
    </reaction>
</comment>
<evidence type="ECO:0000313" key="24">
    <source>
        <dbReference type="EMBL" id="KAK3596363.1"/>
    </source>
</evidence>
<dbReference type="FunFam" id="3.90.550.10:FF:000033">
    <property type="entry name" value="Exostosin-like glycosyltransferase 3"/>
    <property type="match status" value="1"/>
</dbReference>
<evidence type="ECO:0000256" key="16">
    <source>
        <dbReference type="ARBA" id="ARBA00023180"/>
    </source>
</evidence>
<evidence type="ECO:0000256" key="18">
    <source>
        <dbReference type="ARBA" id="ARBA00050948"/>
    </source>
</evidence>
<evidence type="ECO:0000256" key="2">
    <source>
        <dbReference type="ARBA" id="ARBA00004555"/>
    </source>
</evidence>
<dbReference type="GO" id="GO:0001888">
    <property type="term" value="F:glucuronyl-galactosyl-proteoglycan 4-alpha-N-acetylglucosaminyltransferase activity"/>
    <property type="evidence" value="ECO:0007669"/>
    <property type="project" value="UniProtKB-EC"/>
</dbReference>
<comment type="subcellular location">
    <subcellularLocation>
        <location evidence="3">Endoplasmic reticulum membrane</location>
        <topology evidence="3">Single-pass type II membrane protein</topology>
    </subcellularLocation>
    <subcellularLocation>
        <location evidence="2">Golgi apparatus</location>
    </subcellularLocation>
</comment>
<keyword evidence="6" id="KW-0328">Glycosyltransferase</keyword>
<name>A0AAE0SRQ4_9BIVA</name>
<feature type="transmembrane region" description="Helical" evidence="21">
    <location>
        <begin position="21"/>
        <end position="43"/>
    </location>
</feature>
<dbReference type="GO" id="GO:0046872">
    <property type="term" value="F:metal ion binding"/>
    <property type="evidence" value="ECO:0007669"/>
    <property type="project" value="UniProtKB-KW"/>
</dbReference>
<evidence type="ECO:0000256" key="12">
    <source>
        <dbReference type="ARBA" id="ARBA00022989"/>
    </source>
</evidence>
<keyword evidence="11" id="KW-0735">Signal-anchor</keyword>
<dbReference type="EMBL" id="JAEAOA010002173">
    <property type="protein sequence ID" value="KAK3596363.1"/>
    <property type="molecule type" value="Genomic_DNA"/>
</dbReference>
<evidence type="ECO:0000256" key="20">
    <source>
        <dbReference type="SAM" id="Coils"/>
    </source>
</evidence>
<dbReference type="InterPro" id="IPR004263">
    <property type="entry name" value="Exostosin"/>
</dbReference>
<dbReference type="Pfam" id="PF09258">
    <property type="entry name" value="Glyco_transf_64"/>
    <property type="match status" value="1"/>
</dbReference>
<feature type="coiled-coil region" evidence="20">
    <location>
        <begin position="72"/>
        <end position="148"/>
    </location>
</feature>
<evidence type="ECO:0000256" key="8">
    <source>
        <dbReference type="ARBA" id="ARBA00022692"/>
    </source>
</evidence>
<keyword evidence="10" id="KW-0256">Endoplasmic reticulum</keyword>
<reference evidence="24" key="3">
    <citation type="submission" date="2023-05" db="EMBL/GenBank/DDBJ databases">
        <authorList>
            <person name="Smith C.H."/>
        </authorList>
    </citation>
    <scope>NUCLEOTIDE SEQUENCE</scope>
    <source>
        <strain evidence="24">CHS0354</strain>
        <tissue evidence="24">Mantle</tissue>
    </source>
</reference>
<keyword evidence="16" id="KW-0325">Glycoprotein</keyword>
<evidence type="ECO:0000256" key="11">
    <source>
        <dbReference type="ARBA" id="ARBA00022968"/>
    </source>
</evidence>
<dbReference type="InterPro" id="IPR040911">
    <property type="entry name" value="Exostosin_GT47"/>
</dbReference>
<keyword evidence="7" id="KW-0808">Transferase</keyword>
<evidence type="ECO:0000259" key="22">
    <source>
        <dbReference type="Pfam" id="PF03016"/>
    </source>
</evidence>
<feature type="domain" description="Exostosin GT47" evidence="22">
    <location>
        <begin position="193"/>
        <end position="511"/>
    </location>
</feature>
<comment type="similarity">
    <text evidence="5">Belongs to the glycosyltransferase 47 family.</text>
</comment>
<evidence type="ECO:0000256" key="19">
    <source>
        <dbReference type="ARBA" id="ARBA00066812"/>
    </source>
</evidence>
<comment type="caution">
    <text evidence="24">The sequence shown here is derived from an EMBL/GenBank/DDBJ whole genome shotgun (WGS) entry which is preliminary data.</text>
</comment>
<gene>
    <name evidence="24" type="ORF">CHS0354_037082</name>
</gene>
<proteinExistence type="inferred from homology"/>
<dbReference type="EC" id="2.4.1.223" evidence="19"/>
<evidence type="ECO:0000256" key="9">
    <source>
        <dbReference type="ARBA" id="ARBA00022723"/>
    </source>
</evidence>
<keyword evidence="20" id="KW-0175">Coiled coil</keyword>
<keyword evidence="14 21" id="KW-0472">Membrane</keyword>
<dbReference type="GO" id="GO:0005789">
    <property type="term" value="C:endoplasmic reticulum membrane"/>
    <property type="evidence" value="ECO:0007669"/>
    <property type="project" value="UniProtKB-SubCell"/>
</dbReference>
<evidence type="ECO:0000259" key="23">
    <source>
        <dbReference type="Pfam" id="PF09258"/>
    </source>
</evidence>
<dbReference type="GO" id="GO:0015012">
    <property type="term" value="P:heparan sulfate proteoglycan biosynthetic process"/>
    <property type="evidence" value="ECO:0007669"/>
    <property type="project" value="UniProtKB-ARBA"/>
</dbReference>
<dbReference type="GO" id="GO:0005794">
    <property type="term" value="C:Golgi apparatus"/>
    <property type="evidence" value="ECO:0007669"/>
    <property type="project" value="UniProtKB-SubCell"/>
</dbReference>
<dbReference type="Pfam" id="PF03016">
    <property type="entry name" value="Exostosin_GT47"/>
    <property type="match status" value="1"/>
</dbReference>
<evidence type="ECO:0000256" key="15">
    <source>
        <dbReference type="ARBA" id="ARBA00023157"/>
    </source>
</evidence>
<evidence type="ECO:0000256" key="7">
    <source>
        <dbReference type="ARBA" id="ARBA00022679"/>
    </source>
</evidence>
<keyword evidence="8 21" id="KW-0812">Transmembrane</keyword>
<keyword evidence="17" id="KW-0464">Manganese</keyword>
<evidence type="ECO:0000256" key="5">
    <source>
        <dbReference type="ARBA" id="ARBA00010271"/>
    </source>
</evidence>
<feature type="domain" description="Glycosyl transferase 64" evidence="23">
    <location>
        <begin position="671"/>
        <end position="912"/>
    </location>
</feature>
<reference evidence="24" key="1">
    <citation type="journal article" date="2021" name="Genome Biol. Evol.">
        <title>A High-Quality Reference Genome for a Parasitic Bivalve with Doubly Uniparental Inheritance (Bivalvia: Unionida).</title>
        <authorList>
            <person name="Smith C.H."/>
        </authorList>
    </citation>
    <scope>NUCLEOTIDE SEQUENCE</scope>
    <source>
        <strain evidence="24">CHS0354</strain>
    </source>
</reference>
<accession>A0AAE0SRQ4</accession>